<proteinExistence type="predicted"/>
<name>A0A1E8Q952_9MYCO</name>
<dbReference type="Gene3D" id="2.130.10.10">
    <property type="entry name" value="YVTN repeat-like/Quinoprotein amine dehydrogenase"/>
    <property type="match status" value="2"/>
</dbReference>
<dbReference type="AlphaFoldDB" id="A0A1E8Q952"/>
<dbReference type="PANTHER" id="PTHR47197">
    <property type="entry name" value="PROTEIN NIRF"/>
    <property type="match status" value="1"/>
</dbReference>
<dbReference type="PANTHER" id="PTHR47197:SF3">
    <property type="entry name" value="DIHYDRO-HEME D1 DEHYDROGENASE"/>
    <property type="match status" value="1"/>
</dbReference>
<reference evidence="2 3" key="1">
    <citation type="submission" date="2016-09" db="EMBL/GenBank/DDBJ databases">
        <title>genome sequence of Mycobacterium sp. 739 SCH.</title>
        <authorList>
            <person name="Greninger A.L."/>
            <person name="Qin X."/>
            <person name="Jerome K."/>
            <person name="Vora S."/>
            <person name="Quinn K."/>
        </authorList>
    </citation>
    <scope>NUCLEOTIDE SEQUENCE [LARGE SCALE GENOMIC DNA]</scope>
    <source>
        <strain evidence="2 3">SCH</strain>
    </source>
</reference>
<evidence type="ECO:0008006" key="4">
    <source>
        <dbReference type="Google" id="ProtNLM"/>
    </source>
</evidence>
<dbReference type="Proteomes" id="UP000178953">
    <property type="component" value="Unassembled WGS sequence"/>
</dbReference>
<dbReference type="EMBL" id="MCHX01000006">
    <property type="protein sequence ID" value="OFJ55097.1"/>
    <property type="molecule type" value="Genomic_DNA"/>
</dbReference>
<sequence>MANGFVRADGATATTATVSQQTTDSQATASVGHGPIADMAVDGANLVVTNYGDHSVAVLDARDLSVRGGMSAREPFALAVAGDRAYVGVASISYDAVAVFDTRNGSVTKSFPLSYSVTAMTTSPDGKRIFAGRAADGGVDVAVIDVVTGRTGTIFLAKGEDVQIDAMQVDPAGRRLYAATSDARGSRLVIVDLDSGRVQRTVEIGAAIRGLAIGLDSTAYVLTSDLNDRGVLHVVDLVAGRIMASAEVATLPTQLALSVDGTRAYVVDYDRVLVLSTSTLDVIDTITVGARPSCVAVGLHRLYVADYDGAVTAFAVAAPAPMVYAPMMAANPAAAPTVRELAPA</sequence>
<evidence type="ECO:0000256" key="1">
    <source>
        <dbReference type="SAM" id="MobiDB-lite"/>
    </source>
</evidence>
<organism evidence="2 3">
    <name type="scientific">Mycolicibacterium grossiae</name>
    <dbReference type="NCBI Taxonomy" id="1552759"/>
    <lineage>
        <taxon>Bacteria</taxon>
        <taxon>Bacillati</taxon>
        <taxon>Actinomycetota</taxon>
        <taxon>Actinomycetes</taxon>
        <taxon>Mycobacteriales</taxon>
        <taxon>Mycobacteriaceae</taxon>
        <taxon>Mycolicibacterium</taxon>
    </lineage>
</organism>
<accession>A0A1E8Q952</accession>
<evidence type="ECO:0000313" key="3">
    <source>
        <dbReference type="Proteomes" id="UP000178953"/>
    </source>
</evidence>
<dbReference type="InterPro" id="IPR015943">
    <property type="entry name" value="WD40/YVTN_repeat-like_dom_sf"/>
</dbReference>
<feature type="region of interest" description="Disordered" evidence="1">
    <location>
        <begin position="1"/>
        <end position="30"/>
    </location>
</feature>
<keyword evidence="3" id="KW-1185">Reference proteome</keyword>
<dbReference type="InterPro" id="IPR051200">
    <property type="entry name" value="Host-pathogen_enzymatic-act"/>
</dbReference>
<protein>
    <recommendedName>
        <fullName evidence="4">YncE family protein</fullName>
    </recommendedName>
</protein>
<feature type="compositionally biased region" description="Low complexity" evidence="1">
    <location>
        <begin position="11"/>
        <end position="30"/>
    </location>
</feature>
<dbReference type="SUPFAM" id="SSF50969">
    <property type="entry name" value="YVTN repeat-like/Quinoprotein amine dehydrogenase"/>
    <property type="match status" value="1"/>
</dbReference>
<gene>
    <name evidence="2" type="ORF">BEL07_03855</name>
</gene>
<comment type="caution">
    <text evidence="2">The sequence shown here is derived from an EMBL/GenBank/DDBJ whole genome shotgun (WGS) entry which is preliminary data.</text>
</comment>
<evidence type="ECO:0000313" key="2">
    <source>
        <dbReference type="EMBL" id="OFJ55097.1"/>
    </source>
</evidence>
<dbReference type="OrthoDB" id="4565246at2"/>
<dbReference type="InterPro" id="IPR011044">
    <property type="entry name" value="Quino_amine_DH_bsu"/>
</dbReference>